<dbReference type="InterPro" id="IPR002223">
    <property type="entry name" value="Kunitz_BPTI"/>
</dbReference>
<feature type="region of interest" description="Disordered" evidence="1">
    <location>
        <begin position="88"/>
        <end position="119"/>
    </location>
</feature>
<dbReference type="SUPFAM" id="SSF57362">
    <property type="entry name" value="BPTI-like"/>
    <property type="match status" value="2"/>
</dbReference>
<dbReference type="CDD" id="cd00109">
    <property type="entry name" value="Kunitz-type"/>
    <property type="match status" value="1"/>
</dbReference>
<reference evidence="4" key="1">
    <citation type="submission" date="2016-11" db="UniProtKB">
        <authorList>
            <consortium name="WormBaseParasite"/>
        </authorList>
    </citation>
    <scope>IDENTIFICATION</scope>
</reference>
<dbReference type="InterPro" id="IPR053014">
    <property type="entry name" value="Cuticle_assoc_divergent"/>
</dbReference>
<dbReference type="SMART" id="SM00131">
    <property type="entry name" value="KU"/>
    <property type="match status" value="2"/>
</dbReference>
<dbReference type="WBParaSite" id="Csp11.Scaffold417.g1117.t1">
    <property type="protein sequence ID" value="Csp11.Scaffold417.g1117.t1"/>
    <property type="gene ID" value="Csp11.Scaffold417.g1117"/>
</dbReference>
<evidence type="ECO:0000256" key="1">
    <source>
        <dbReference type="SAM" id="MobiDB-lite"/>
    </source>
</evidence>
<dbReference type="eggNOG" id="KOG4295">
    <property type="taxonomic scope" value="Eukaryota"/>
</dbReference>
<dbReference type="STRING" id="1561998.A0A1I7SZY1"/>
<dbReference type="Proteomes" id="UP000095282">
    <property type="component" value="Unplaced"/>
</dbReference>
<dbReference type="Gene3D" id="4.10.410.10">
    <property type="entry name" value="Pancreatic trypsin inhibitor Kunitz domain"/>
    <property type="match status" value="2"/>
</dbReference>
<sequence length="226" mass="25930">MPSRPFDLYFPVSAFTHSFIQQFCSINCRQEKDIGFNCNNNAVTLKFYFDMRTNVCQPLFYRGCGGNDNRFNSRNECSDACVPRKPGKVKKMKEEEETPEDAEKEVEEDEEEDSEEGEQLNKDMSLLVNACKLPTDAKIDTKAQKCDNGCPTGYRCIKKNFCCPYKDHVCSLPAASGSERLAFKHYGRYAYQPGLKNCIRFSYFGLGGNFNNFLTYNDCKKYCMTE</sequence>
<feature type="compositionally biased region" description="Acidic residues" evidence="1">
    <location>
        <begin position="95"/>
        <end position="118"/>
    </location>
</feature>
<keyword evidence="3" id="KW-1185">Reference proteome</keyword>
<dbReference type="AlphaFoldDB" id="A0A1I7SZY1"/>
<evidence type="ECO:0000313" key="4">
    <source>
        <dbReference type="WBParaSite" id="Csp11.Scaffold417.g1117.t1"/>
    </source>
</evidence>
<evidence type="ECO:0000259" key="2">
    <source>
        <dbReference type="PROSITE" id="PS50279"/>
    </source>
</evidence>
<dbReference type="GO" id="GO:0004867">
    <property type="term" value="F:serine-type endopeptidase inhibitor activity"/>
    <property type="evidence" value="ECO:0007669"/>
    <property type="project" value="InterPro"/>
</dbReference>
<organism evidence="3 4">
    <name type="scientific">Caenorhabditis tropicalis</name>
    <dbReference type="NCBI Taxonomy" id="1561998"/>
    <lineage>
        <taxon>Eukaryota</taxon>
        <taxon>Metazoa</taxon>
        <taxon>Ecdysozoa</taxon>
        <taxon>Nematoda</taxon>
        <taxon>Chromadorea</taxon>
        <taxon>Rhabditida</taxon>
        <taxon>Rhabditina</taxon>
        <taxon>Rhabditomorpha</taxon>
        <taxon>Rhabditoidea</taxon>
        <taxon>Rhabditidae</taxon>
        <taxon>Peloderinae</taxon>
        <taxon>Caenorhabditis</taxon>
    </lineage>
</organism>
<dbReference type="PROSITE" id="PS50279">
    <property type="entry name" value="BPTI_KUNITZ_2"/>
    <property type="match status" value="2"/>
</dbReference>
<accession>A0A1I7SZY1</accession>
<dbReference type="PANTHER" id="PTHR46339">
    <property type="entry name" value="PROTEIN CBG15282-RELATED"/>
    <property type="match status" value="1"/>
</dbReference>
<feature type="domain" description="BPTI/Kunitz inhibitor" evidence="2">
    <location>
        <begin position="28"/>
        <end position="81"/>
    </location>
</feature>
<evidence type="ECO:0000313" key="3">
    <source>
        <dbReference type="Proteomes" id="UP000095282"/>
    </source>
</evidence>
<proteinExistence type="predicted"/>
<feature type="domain" description="BPTI/Kunitz inhibitor" evidence="2">
    <location>
        <begin position="170"/>
        <end position="223"/>
    </location>
</feature>
<dbReference type="InterPro" id="IPR036880">
    <property type="entry name" value="Kunitz_BPTI_sf"/>
</dbReference>
<name>A0A1I7SZY1_9PELO</name>
<protein>
    <submittedName>
        <fullName evidence="4">Kunitz/Bovine pancreatic trypsin inhibitor domain protein</fullName>
    </submittedName>
</protein>
<dbReference type="Pfam" id="PF00014">
    <property type="entry name" value="Kunitz_BPTI"/>
    <property type="match status" value="2"/>
</dbReference>